<keyword evidence="1" id="KW-1133">Transmembrane helix</keyword>
<reference evidence="2 3" key="1">
    <citation type="submission" date="2018-06" db="EMBL/GenBank/DDBJ databases">
        <title>Comparative genomics reveals the genomic features of Rhizophagus irregularis, R. cerebriforme, R. diaphanum and Gigaspora rosea, and their symbiotic lifestyle signature.</title>
        <authorList>
            <person name="Morin E."/>
            <person name="San Clemente H."/>
            <person name="Chen E.C.H."/>
            <person name="De La Providencia I."/>
            <person name="Hainaut M."/>
            <person name="Kuo A."/>
            <person name="Kohler A."/>
            <person name="Murat C."/>
            <person name="Tang N."/>
            <person name="Roy S."/>
            <person name="Loubradou J."/>
            <person name="Henrissat B."/>
            <person name="Grigoriev I.V."/>
            <person name="Corradi N."/>
            <person name="Roux C."/>
            <person name="Martin F.M."/>
        </authorList>
    </citation>
    <scope>NUCLEOTIDE SEQUENCE [LARGE SCALE GENOMIC DNA]</scope>
    <source>
        <strain evidence="2 3">DAOM 194757</strain>
    </source>
</reference>
<organism evidence="2 3">
    <name type="scientific">Gigaspora rosea</name>
    <dbReference type="NCBI Taxonomy" id="44941"/>
    <lineage>
        <taxon>Eukaryota</taxon>
        <taxon>Fungi</taxon>
        <taxon>Fungi incertae sedis</taxon>
        <taxon>Mucoromycota</taxon>
        <taxon>Glomeromycotina</taxon>
        <taxon>Glomeromycetes</taxon>
        <taxon>Diversisporales</taxon>
        <taxon>Gigasporaceae</taxon>
        <taxon>Gigaspora</taxon>
    </lineage>
</organism>
<keyword evidence="1" id="KW-0812">Transmembrane</keyword>
<dbReference type="AlphaFoldDB" id="A0A397UGN1"/>
<keyword evidence="3" id="KW-1185">Reference proteome</keyword>
<accession>A0A397UGN1</accession>
<keyword evidence="1" id="KW-0472">Membrane</keyword>
<proteinExistence type="predicted"/>
<dbReference type="Proteomes" id="UP000266673">
    <property type="component" value="Unassembled WGS sequence"/>
</dbReference>
<evidence type="ECO:0000313" key="2">
    <source>
        <dbReference type="EMBL" id="RIB08227.1"/>
    </source>
</evidence>
<feature type="transmembrane region" description="Helical" evidence="1">
    <location>
        <begin position="54"/>
        <end position="71"/>
    </location>
</feature>
<protein>
    <submittedName>
        <fullName evidence="2">Uncharacterized protein</fullName>
    </submittedName>
</protein>
<evidence type="ECO:0000313" key="3">
    <source>
        <dbReference type="Proteomes" id="UP000266673"/>
    </source>
</evidence>
<sequence length="74" mass="9110">MFVIFNSIWFMFIIFNSILFMFVIFISSWYMFFIFNIITKSNFFSNKHSDFKKFNILFAIVNVNVFFRYCHLLG</sequence>
<comment type="caution">
    <text evidence="2">The sequence shown here is derived from an EMBL/GenBank/DDBJ whole genome shotgun (WGS) entry which is preliminary data.</text>
</comment>
<dbReference type="EMBL" id="QKWP01001535">
    <property type="protein sequence ID" value="RIB08227.1"/>
    <property type="molecule type" value="Genomic_DNA"/>
</dbReference>
<name>A0A397UGN1_9GLOM</name>
<gene>
    <name evidence="2" type="ORF">C2G38_365764</name>
</gene>
<evidence type="ECO:0000256" key="1">
    <source>
        <dbReference type="SAM" id="Phobius"/>
    </source>
</evidence>
<feature type="transmembrane region" description="Helical" evidence="1">
    <location>
        <begin position="6"/>
        <end position="33"/>
    </location>
</feature>